<organism evidence="1 2">
    <name type="scientific">Lithospermum erythrorhizon</name>
    <name type="common">Purple gromwell</name>
    <name type="synonym">Lithospermum officinale var. erythrorhizon</name>
    <dbReference type="NCBI Taxonomy" id="34254"/>
    <lineage>
        <taxon>Eukaryota</taxon>
        <taxon>Viridiplantae</taxon>
        <taxon>Streptophyta</taxon>
        <taxon>Embryophyta</taxon>
        <taxon>Tracheophyta</taxon>
        <taxon>Spermatophyta</taxon>
        <taxon>Magnoliopsida</taxon>
        <taxon>eudicotyledons</taxon>
        <taxon>Gunneridae</taxon>
        <taxon>Pentapetalae</taxon>
        <taxon>asterids</taxon>
        <taxon>lamiids</taxon>
        <taxon>Boraginales</taxon>
        <taxon>Boraginaceae</taxon>
        <taxon>Boraginoideae</taxon>
        <taxon>Lithospermeae</taxon>
        <taxon>Lithospermum</taxon>
    </lineage>
</organism>
<keyword evidence="2" id="KW-1185">Reference proteome</keyword>
<dbReference type="EMBL" id="BAABME010020695">
    <property type="protein sequence ID" value="GAA0161176.1"/>
    <property type="molecule type" value="Genomic_DNA"/>
</dbReference>
<evidence type="ECO:0000313" key="1">
    <source>
        <dbReference type="EMBL" id="GAA0161176.1"/>
    </source>
</evidence>
<dbReference type="Proteomes" id="UP001454036">
    <property type="component" value="Unassembled WGS sequence"/>
</dbReference>
<accession>A0AAV3QD50</accession>
<protein>
    <submittedName>
        <fullName evidence="1">Uncharacterized protein</fullName>
    </submittedName>
</protein>
<dbReference type="AlphaFoldDB" id="A0AAV3QD50"/>
<name>A0AAV3QD50_LITER</name>
<proteinExistence type="predicted"/>
<sequence>MLMDTKSSLDILSLDAYLKLGMSRTQIRQVVTPLVEFTRDAVSPLGVSNLTVTMRKNPQQARKMVEKGSRSKRVEEGPDRSLCTLHVPKESPKKGRCMSMSGVYPLTKRILPRCGEHPIRHRIWDILLEALGLQTQECWGHISADGEQNIFYRDRQKHGDLLGRHAHK</sequence>
<reference evidence="1 2" key="1">
    <citation type="submission" date="2024-01" db="EMBL/GenBank/DDBJ databases">
        <title>The complete chloroplast genome sequence of Lithospermum erythrorhizon: insights into the phylogenetic relationship among Boraginaceae species and the maternal lineages of purple gromwells.</title>
        <authorList>
            <person name="Okada T."/>
            <person name="Watanabe K."/>
        </authorList>
    </citation>
    <scope>NUCLEOTIDE SEQUENCE [LARGE SCALE GENOMIC DNA]</scope>
</reference>
<gene>
    <name evidence="1" type="ORF">LIER_39182</name>
</gene>
<comment type="caution">
    <text evidence="1">The sequence shown here is derived from an EMBL/GenBank/DDBJ whole genome shotgun (WGS) entry which is preliminary data.</text>
</comment>
<evidence type="ECO:0000313" key="2">
    <source>
        <dbReference type="Proteomes" id="UP001454036"/>
    </source>
</evidence>